<dbReference type="HOGENOM" id="CLU_1476269_0_0_1"/>
<accession>F9XPC0</accession>
<dbReference type="RefSeq" id="XP_003847840.1">
    <property type="nucleotide sequence ID" value="XM_003847792.1"/>
</dbReference>
<keyword evidence="3" id="KW-1185">Reference proteome</keyword>
<dbReference type="KEGG" id="ztr:MYCGRDRAFT_96869"/>
<evidence type="ECO:0000313" key="2">
    <source>
        <dbReference type="EMBL" id="EGP82816.1"/>
    </source>
</evidence>
<name>F9XPC0_ZYMTI</name>
<evidence type="ECO:0000313" key="3">
    <source>
        <dbReference type="Proteomes" id="UP000008062"/>
    </source>
</evidence>
<feature type="chain" id="PRO_5003391817" evidence="1">
    <location>
        <begin position="19"/>
        <end position="183"/>
    </location>
</feature>
<dbReference type="GeneID" id="13401918"/>
<dbReference type="Proteomes" id="UP000008062">
    <property type="component" value="Chromosome 12"/>
</dbReference>
<gene>
    <name evidence="2" type="ORF">MYCGRDRAFT_96869</name>
</gene>
<protein>
    <submittedName>
        <fullName evidence="2">Uncharacterized protein</fullName>
    </submittedName>
</protein>
<dbReference type="EMBL" id="CM001207">
    <property type="protein sequence ID" value="EGP82816.1"/>
    <property type="molecule type" value="Genomic_DNA"/>
</dbReference>
<dbReference type="InParanoid" id="F9XPC0"/>
<dbReference type="AlphaFoldDB" id="F9XPC0"/>
<sequence>MQIPIVGVILSSLGMVHAFTTYEIVFWSGTHCQGAESHRMTGNEATSCGKPAGVPNSFDAQSATVRLLKDCTVVFYTDNNQQCNFVGPGFQGTSLGPFQGPDGVAAHNGHSPWKGPTYGCADKDGGWCNASFSRTGIWTPEERLDSAPEEAGQRPSELITPFLRVAPKLPHAAATLAKPIPNI</sequence>
<proteinExistence type="predicted"/>
<evidence type="ECO:0000256" key="1">
    <source>
        <dbReference type="SAM" id="SignalP"/>
    </source>
</evidence>
<organism evidence="2 3">
    <name type="scientific">Zymoseptoria tritici (strain CBS 115943 / IPO323)</name>
    <name type="common">Speckled leaf blotch fungus</name>
    <name type="synonym">Septoria tritici</name>
    <dbReference type="NCBI Taxonomy" id="336722"/>
    <lineage>
        <taxon>Eukaryota</taxon>
        <taxon>Fungi</taxon>
        <taxon>Dikarya</taxon>
        <taxon>Ascomycota</taxon>
        <taxon>Pezizomycotina</taxon>
        <taxon>Dothideomycetes</taxon>
        <taxon>Dothideomycetidae</taxon>
        <taxon>Mycosphaerellales</taxon>
        <taxon>Mycosphaerellaceae</taxon>
        <taxon>Zymoseptoria</taxon>
    </lineage>
</organism>
<reference evidence="2 3" key="1">
    <citation type="journal article" date="2011" name="PLoS Genet.">
        <title>Finished genome of the fungal wheat pathogen Mycosphaerella graminicola reveals dispensome structure, chromosome plasticity, and stealth pathogenesis.</title>
        <authorList>
            <person name="Goodwin S.B."/>
            <person name="Ben M'barek S."/>
            <person name="Dhillon B."/>
            <person name="Wittenberg A.H.J."/>
            <person name="Crane C.F."/>
            <person name="Hane J.K."/>
            <person name="Foster A.J."/>
            <person name="Van der Lee T.A.J."/>
            <person name="Grimwood J."/>
            <person name="Aerts A."/>
            <person name="Antoniw J."/>
            <person name="Bailey A."/>
            <person name="Bluhm B."/>
            <person name="Bowler J."/>
            <person name="Bristow J."/>
            <person name="van der Burgt A."/>
            <person name="Canto-Canche B."/>
            <person name="Churchill A.C.L."/>
            <person name="Conde-Ferraez L."/>
            <person name="Cools H.J."/>
            <person name="Coutinho P.M."/>
            <person name="Csukai M."/>
            <person name="Dehal P."/>
            <person name="De Wit P."/>
            <person name="Donzelli B."/>
            <person name="van de Geest H.C."/>
            <person name="van Ham R.C.H.J."/>
            <person name="Hammond-Kosack K.E."/>
            <person name="Henrissat B."/>
            <person name="Kilian A."/>
            <person name="Kobayashi A.K."/>
            <person name="Koopmann E."/>
            <person name="Kourmpetis Y."/>
            <person name="Kuzniar A."/>
            <person name="Lindquist E."/>
            <person name="Lombard V."/>
            <person name="Maliepaard C."/>
            <person name="Martins N."/>
            <person name="Mehrabi R."/>
            <person name="Nap J.P.H."/>
            <person name="Ponomarenko A."/>
            <person name="Rudd J.J."/>
            <person name="Salamov A."/>
            <person name="Schmutz J."/>
            <person name="Schouten H.J."/>
            <person name="Shapiro H."/>
            <person name="Stergiopoulos I."/>
            <person name="Torriani S.F.F."/>
            <person name="Tu H."/>
            <person name="de Vries R.P."/>
            <person name="Waalwijk C."/>
            <person name="Ware S.B."/>
            <person name="Wiebenga A."/>
            <person name="Zwiers L.-H."/>
            <person name="Oliver R.P."/>
            <person name="Grigoriev I.V."/>
            <person name="Kema G.H.J."/>
        </authorList>
    </citation>
    <scope>NUCLEOTIDE SEQUENCE [LARGE SCALE GENOMIC DNA]</scope>
    <source>
        <strain evidence="3">CBS 115943 / IPO323</strain>
    </source>
</reference>
<keyword evidence="1" id="KW-0732">Signal</keyword>
<feature type="signal peptide" evidence="1">
    <location>
        <begin position="1"/>
        <end position="18"/>
    </location>
</feature>